<dbReference type="PROSITE" id="PS51969">
    <property type="entry name" value="CBM39"/>
    <property type="match status" value="1"/>
</dbReference>
<reference evidence="9 10" key="1">
    <citation type="journal article" date="2024" name="Insects">
        <title>An Improved Chromosome-Level Genome Assembly of the Firefly Pyrocoelia pectoralis.</title>
        <authorList>
            <person name="Fu X."/>
            <person name="Meyer-Rochow V.B."/>
            <person name="Ballantyne L."/>
            <person name="Zhu X."/>
        </authorList>
    </citation>
    <scope>NUCLEOTIDE SEQUENCE [LARGE SCALE GENOMIC DNA]</scope>
    <source>
        <strain evidence="9">XCY_ONT2</strain>
    </source>
</reference>
<comment type="caution">
    <text evidence="9">The sequence shown here is derived from an EMBL/GenBank/DDBJ whole genome shotgun (WGS) entry which is preliminary data.</text>
</comment>
<comment type="similarity">
    <text evidence="1">Belongs to the insect beta-1,3-glucan binding protein family.</text>
</comment>
<gene>
    <name evidence="9" type="ORF">RI129_008467</name>
</gene>
<evidence type="ECO:0000259" key="7">
    <source>
        <dbReference type="PROSITE" id="PS51762"/>
    </source>
</evidence>
<dbReference type="GO" id="GO:0004553">
    <property type="term" value="F:hydrolase activity, hydrolyzing O-glycosyl compounds"/>
    <property type="evidence" value="ECO:0007669"/>
    <property type="project" value="InterPro"/>
</dbReference>
<organism evidence="9 10">
    <name type="scientific">Pyrocoelia pectoralis</name>
    <dbReference type="NCBI Taxonomy" id="417401"/>
    <lineage>
        <taxon>Eukaryota</taxon>
        <taxon>Metazoa</taxon>
        <taxon>Ecdysozoa</taxon>
        <taxon>Arthropoda</taxon>
        <taxon>Hexapoda</taxon>
        <taxon>Insecta</taxon>
        <taxon>Pterygota</taxon>
        <taxon>Neoptera</taxon>
        <taxon>Endopterygota</taxon>
        <taxon>Coleoptera</taxon>
        <taxon>Polyphaga</taxon>
        <taxon>Elateriformia</taxon>
        <taxon>Elateroidea</taxon>
        <taxon>Lampyridae</taxon>
        <taxon>Lampyrinae</taxon>
        <taxon>Pyrocoelia</taxon>
    </lineage>
</organism>
<feature type="signal peptide" evidence="6">
    <location>
        <begin position="1"/>
        <end position="17"/>
    </location>
</feature>
<proteinExistence type="inferred from homology"/>
<dbReference type="InterPro" id="IPR013320">
    <property type="entry name" value="ConA-like_dom_sf"/>
</dbReference>
<dbReference type="Pfam" id="PF00722">
    <property type="entry name" value="Glyco_hydro_16"/>
    <property type="match status" value="1"/>
</dbReference>
<dbReference type="Gene3D" id="2.60.40.2140">
    <property type="entry name" value="Beta-1,3-glucan-recognition protein, N-terminal domain"/>
    <property type="match status" value="1"/>
</dbReference>
<protein>
    <submittedName>
        <fullName evidence="9">Uncharacterized protein</fullName>
    </submittedName>
</protein>
<dbReference type="PANTHER" id="PTHR10963:SF60">
    <property type="entry name" value="GRAM-NEGATIVE BACTERIA-BINDING PROTEIN 1-RELATED"/>
    <property type="match status" value="1"/>
</dbReference>
<evidence type="ECO:0000256" key="1">
    <source>
        <dbReference type="ARBA" id="ARBA00008781"/>
    </source>
</evidence>
<evidence type="ECO:0000256" key="2">
    <source>
        <dbReference type="ARBA" id="ARBA00022588"/>
    </source>
</evidence>
<dbReference type="InterPro" id="IPR000757">
    <property type="entry name" value="Beta-glucanase-like"/>
</dbReference>
<dbReference type="EMBL" id="JAVRBK010000006">
    <property type="protein sequence ID" value="KAK5642300.1"/>
    <property type="molecule type" value="Genomic_DNA"/>
</dbReference>
<keyword evidence="10" id="KW-1185">Reference proteome</keyword>
<dbReference type="GO" id="GO:0045087">
    <property type="term" value="P:innate immune response"/>
    <property type="evidence" value="ECO:0007669"/>
    <property type="project" value="UniProtKB-KW"/>
</dbReference>
<dbReference type="InterPro" id="IPR035806">
    <property type="entry name" value="GH16_GRP_C"/>
</dbReference>
<keyword evidence="4" id="KW-0391">Immunity</keyword>
<evidence type="ECO:0000259" key="8">
    <source>
        <dbReference type="PROSITE" id="PS51969"/>
    </source>
</evidence>
<keyword evidence="5" id="KW-0325">Glycoprotein</keyword>
<keyword evidence="3 6" id="KW-0732">Signal</keyword>
<dbReference type="GO" id="GO:0030246">
    <property type="term" value="F:carbohydrate binding"/>
    <property type="evidence" value="ECO:0007669"/>
    <property type="project" value="InterPro"/>
</dbReference>
<evidence type="ECO:0000256" key="4">
    <source>
        <dbReference type="ARBA" id="ARBA00022859"/>
    </source>
</evidence>
<dbReference type="Proteomes" id="UP001329430">
    <property type="component" value="Chromosome 6"/>
</dbReference>
<dbReference type="PROSITE" id="PS51762">
    <property type="entry name" value="GH16_2"/>
    <property type="match status" value="1"/>
</dbReference>
<name>A0AAN7V5G6_9COLE</name>
<evidence type="ECO:0000313" key="9">
    <source>
        <dbReference type="EMBL" id="KAK5642300.1"/>
    </source>
</evidence>
<evidence type="ECO:0000256" key="6">
    <source>
        <dbReference type="SAM" id="SignalP"/>
    </source>
</evidence>
<dbReference type="InterPro" id="IPR050546">
    <property type="entry name" value="Glycosyl_Hydrlase_16"/>
</dbReference>
<dbReference type="SUPFAM" id="SSF49899">
    <property type="entry name" value="Concanavalin A-like lectins/glucanases"/>
    <property type="match status" value="1"/>
</dbReference>
<keyword evidence="2" id="KW-0399">Innate immunity</keyword>
<dbReference type="CDD" id="cd02179">
    <property type="entry name" value="GH16_beta_GRP"/>
    <property type="match status" value="1"/>
</dbReference>
<dbReference type="Gene3D" id="2.60.120.200">
    <property type="match status" value="1"/>
</dbReference>
<dbReference type="Pfam" id="PF15886">
    <property type="entry name" value="CBM39"/>
    <property type="match status" value="1"/>
</dbReference>
<dbReference type="AlphaFoldDB" id="A0AAN7V5G6"/>
<dbReference type="PANTHER" id="PTHR10963">
    <property type="entry name" value="GLYCOSYL HYDROLASE-RELATED"/>
    <property type="match status" value="1"/>
</dbReference>
<dbReference type="GO" id="GO:0005975">
    <property type="term" value="P:carbohydrate metabolic process"/>
    <property type="evidence" value="ECO:0007669"/>
    <property type="project" value="InterPro"/>
</dbReference>
<feature type="domain" description="CBM39" evidence="8">
    <location>
        <begin position="20"/>
        <end position="120"/>
    </location>
</feature>
<feature type="domain" description="GH16" evidence="7">
    <location>
        <begin position="184"/>
        <end position="471"/>
    </location>
</feature>
<dbReference type="InterPro" id="IPR043030">
    <property type="entry name" value="BGBP_N_sf"/>
</dbReference>
<evidence type="ECO:0000256" key="5">
    <source>
        <dbReference type="ARBA" id="ARBA00023180"/>
    </source>
</evidence>
<feature type="chain" id="PRO_5042838983" evidence="6">
    <location>
        <begin position="18"/>
        <end position="471"/>
    </location>
</feature>
<dbReference type="InterPro" id="IPR031756">
    <property type="entry name" value="BGBP_N"/>
</dbReference>
<evidence type="ECO:0000313" key="10">
    <source>
        <dbReference type="Proteomes" id="UP001329430"/>
    </source>
</evidence>
<accession>A0AAN7V5G6</accession>
<sequence>MYLEIIALCCVVLSAKGQYYEVPDVLVEALHPKGLRVSIPDEDGIELFAFHGKINKPMKGREAGIFSEDIRSAENGRWIFYAKNARLKPGDTLYYWIHVNYDGVGYEKDGQPFKVTELIGGDASVSLATPPTTTSSTTERSLCVHGHTKVNGKNACKGMLIFQESFSTLDKNRWKPEVKFPQFPDFEYVIYEDDPRLLYIEDNNLHIRPKVTDEMYGKDAVYNELDLNTRCTGLLQSVECIQTPKGWSILPPVTSAQISTIESFSFVYGAIEVKAKLPKGDWLYPEISLAPKSEIYGPQYDSGRIRIAMVYGNRELSNDLYAGGVLGSSDAARNYALKKIFSYNHWTDNFHVFRVEWRPDSITVKVDGTVFGTIYPPAGGFSTDQKIFQVDPAVAERWTKGTLLAPFDQEMYIMLGVAAGGQSFPDSIPNKPWENGEPKAPLYFYRNESIWKPTWDENSQLVVEYVKVWAV</sequence>
<evidence type="ECO:0000256" key="3">
    <source>
        <dbReference type="ARBA" id="ARBA00022729"/>
    </source>
</evidence>